<evidence type="ECO:0000313" key="1">
    <source>
        <dbReference type="EMBL" id="VDO37334.1"/>
    </source>
</evidence>
<dbReference type="AlphaFoldDB" id="A0A3P7VSI9"/>
<name>A0A3P7VSI9_HAEPC</name>
<evidence type="ECO:0000313" key="2">
    <source>
        <dbReference type="Proteomes" id="UP000268014"/>
    </source>
</evidence>
<sequence length="71" mass="8127">MEMAKLGKELEEKKNLASVEEHMGKNVELRVEVAPVRVQEKGEEIEAGGLVDDRHYWERMVDEVAEQSSDD</sequence>
<keyword evidence="2" id="KW-1185">Reference proteome</keyword>
<organism evidence="1 2">
    <name type="scientific">Haemonchus placei</name>
    <name type="common">Barber's pole worm</name>
    <dbReference type="NCBI Taxonomy" id="6290"/>
    <lineage>
        <taxon>Eukaryota</taxon>
        <taxon>Metazoa</taxon>
        <taxon>Ecdysozoa</taxon>
        <taxon>Nematoda</taxon>
        <taxon>Chromadorea</taxon>
        <taxon>Rhabditida</taxon>
        <taxon>Rhabditina</taxon>
        <taxon>Rhabditomorpha</taxon>
        <taxon>Strongyloidea</taxon>
        <taxon>Trichostrongylidae</taxon>
        <taxon>Haemonchus</taxon>
    </lineage>
</organism>
<dbReference type="Proteomes" id="UP000268014">
    <property type="component" value="Unassembled WGS sequence"/>
</dbReference>
<dbReference type="EMBL" id="UZAF01017051">
    <property type="protein sequence ID" value="VDO37334.1"/>
    <property type="molecule type" value="Genomic_DNA"/>
</dbReference>
<reference evidence="1 2" key="1">
    <citation type="submission" date="2018-11" db="EMBL/GenBank/DDBJ databases">
        <authorList>
            <consortium name="Pathogen Informatics"/>
        </authorList>
    </citation>
    <scope>NUCLEOTIDE SEQUENCE [LARGE SCALE GENOMIC DNA]</scope>
    <source>
        <strain evidence="1 2">MHpl1</strain>
    </source>
</reference>
<protein>
    <submittedName>
        <fullName evidence="1">Uncharacterized protein</fullName>
    </submittedName>
</protein>
<accession>A0A3P7VSI9</accession>
<gene>
    <name evidence="1" type="ORF">HPLM_LOCUS9385</name>
</gene>
<proteinExistence type="predicted"/>